<reference evidence="1" key="1">
    <citation type="journal article" date="2021" name="Proc. Natl. Acad. Sci. U.S.A.">
        <title>A Catalog of Tens of Thousands of Viruses from Human Metagenomes Reveals Hidden Associations with Chronic Diseases.</title>
        <authorList>
            <person name="Tisza M.J."/>
            <person name="Buck C.B."/>
        </authorList>
    </citation>
    <scope>NUCLEOTIDE SEQUENCE</scope>
    <source>
        <strain evidence="1">CtpV36</strain>
    </source>
</reference>
<dbReference type="EMBL" id="BK015819">
    <property type="protein sequence ID" value="DAE26494.1"/>
    <property type="molecule type" value="Genomic_DNA"/>
</dbReference>
<proteinExistence type="predicted"/>
<protein>
    <submittedName>
        <fullName evidence="1">GDSL like Lipase Acylhydrolase</fullName>
    </submittedName>
</protein>
<sequence>MSREITIGPYSAYAIAVKYGYKGTEQQWIAEQEASRLAAAQSAADASTAATRAKNAQKAAEAAKGDALDAIGSAKTAAVTEVTDTKTEATKAVQAAQDTATKAVSAAQTDAVSAVEKAGSEVLESIPEDYQTTVKKVEELKTEKAEIDDTTVGADAWSSKHIVDVLCPPISETGNPVQCYPVAGYPLDCKVSWEPTQEGSGTPYPAGGGKNLWGDLIQNTFVSQQGCSAGYSGAKTTGKIPCAEGDNYTLSCATTFAPAPGNIGVLAYFDASDTMLKRIANTYQSAFTLTAPANAAYLRASCFSETDADNVQLEKGSAATAYAPYENIRPIKGRDSVTVERCGENLLNITPFAKKTNHGITYEYVANGGVHISGTATAAVDSPTFAVWHLPPGKYYGLDMGTDIFISILVQRNGANLYLTAKGVFKILAGDVIKYWYMIVANGATLDKTVYPHIVPGSTAPTAYAPYTGQTVTLTLPHTIYGGTVDAVTGEGQETWKLLTLDGTENYVEEAPKQYSISLKEVSYSGKCSHFKSITLDELQNHVVGAYMKYTGKVIFNTNFSSLDEFKHYLRAQFEAGTPIQICYTRTPNVHNPTFTATGVQPIPALSGVNTVLTDADSATVTGRADPIKRITDLEDAVASMTTT</sequence>
<organism evidence="1">
    <name type="scientific">Siphoviridae sp. ctpV36</name>
    <dbReference type="NCBI Taxonomy" id="2827279"/>
    <lineage>
        <taxon>Viruses</taxon>
        <taxon>Duplodnaviria</taxon>
        <taxon>Heunggongvirae</taxon>
        <taxon>Uroviricota</taxon>
        <taxon>Caudoviricetes</taxon>
    </lineage>
</organism>
<evidence type="ECO:0000313" key="1">
    <source>
        <dbReference type="EMBL" id="DAE26494.1"/>
    </source>
</evidence>
<name>A0A8S5R4W8_9CAUD</name>
<accession>A0A8S5R4W8</accession>